<dbReference type="AlphaFoldDB" id="A0A913X143"/>
<evidence type="ECO:0000313" key="1">
    <source>
        <dbReference type="EnsemblMetazoa" id="XP_020897063.1"/>
    </source>
</evidence>
<dbReference type="OMA" id="WRIELAN"/>
<dbReference type="RefSeq" id="XP_020897063.1">
    <property type="nucleotide sequence ID" value="XM_021041404.2"/>
</dbReference>
<name>A0A913X143_EXADI</name>
<protein>
    <submittedName>
        <fullName evidence="1">Uncharacterized protein</fullName>
    </submittedName>
</protein>
<dbReference type="GeneID" id="110235930"/>
<organism evidence="1 2">
    <name type="scientific">Exaiptasia diaphana</name>
    <name type="common">Tropical sea anemone</name>
    <name type="synonym">Aiptasia pulchella</name>
    <dbReference type="NCBI Taxonomy" id="2652724"/>
    <lineage>
        <taxon>Eukaryota</taxon>
        <taxon>Metazoa</taxon>
        <taxon>Cnidaria</taxon>
        <taxon>Anthozoa</taxon>
        <taxon>Hexacorallia</taxon>
        <taxon>Actiniaria</taxon>
        <taxon>Aiptasiidae</taxon>
        <taxon>Exaiptasia</taxon>
    </lineage>
</organism>
<evidence type="ECO:0000313" key="2">
    <source>
        <dbReference type="Proteomes" id="UP000887567"/>
    </source>
</evidence>
<keyword evidence="2" id="KW-1185">Reference proteome</keyword>
<dbReference type="Proteomes" id="UP000887567">
    <property type="component" value="Unplaced"/>
</dbReference>
<proteinExistence type="predicted"/>
<dbReference type="EnsemblMetazoa" id="XM_021041404.2">
    <property type="protein sequence ID" value="XP_020897063.1"/>
    <property type="gene ID" value="LOC110235930"/>
</dbReference>
<accession>A0A913X143</accession>
<dbReference type="KEGG" id="epa:110235930"/>
<reference evidence="1" key="1">
    <citation type="submission" date="2022-11" db="UniProtKB">
        <authorList>
            <consortium name="EnsemblMetazoa"/>
        </authorList>
    </citation>
    <scope>IDENTIFICATION</scope>
</reference>
<sequence length="191" mass="21856">MEIAKIEVDSKSKDEEKESFIIELPSVIIVSDQLFTSSGKCKLLQLKQVGGLIGYYWRIELANRTKYNLCLGASDDKAMFKIFTMVNDQNEEINIIESVFYPNKVITLDKVKDRVIIKNCPMAPTRIGKQDLIRQDISDILLKRISYKSSAERFMFQFFTKGYGLGFGSDGKPMKPSTVRLNQAESIFRFV</sequence>